<keyword evidence="3 4" id="KW-0436">Ligase</keyword>
<keyword evidence="2 3" id="KW-0456">Lyase</keyword>
<dbReference type="GO" id="GO:0015937">
    <property type="term" value="P:coenzyme A biosynthetic process"/>
    <property type="evidence" value="ECO:0007669"/>
    <property type="project" value="UniProtKB-UniRule"/>
</dbReference>
<keyword evidence="1 3" id="KW-0210">Decarboxylase</keyword>
<accession>A0A317MYU8</accession>
<dbReference type="EC" id="4.1.1.36" evidence="3"/>
<reference evidence="7 8" key="1">
    <citation type="submission" date="2018-05" db="EMBL/GenBank/DDBJ databases">
        <title>Genomic Encyclopedia of Type Strains, Phase IV (KMG-IV): sequencing the most valuable type-strain genomes for metagenomic binning, comparative biology and taxonomic classification.</title>
        <authorList>
            <person name="Goeker M."/>
        </authorList>
    </citation>
    <scope>NUCLEOTIDE SEQUENCE [LARGE SCALE GENOMIC DNA]</scope>
    <source>
        <strain evidence="7 8">DSM 23606</strain>
    </source>
</reference>
<proteinExistence type="inferred from homology"/>
<keyword evidence="3" id="KW-0460">Magnesium</keyword>
<comment type="function">
    <text evidence="3">Catalyzes two sequential steps in the biosynthesis of coenzyme A. In the first step cysteine is conjugated to 4'-phosphopantothenate to form 4-phosphopantothenoylcysteine. In the second step the latter compound is decarboxylated to form 4'-phosphopantotheine.</text>
</comment>
<dbReference type="InterPro" id="IPR035929">
    <property type="entry name" value="CoaB-like_sf"/>
</dbReference>
<dbReference type="Gene3D" id="3.40.50.1950">
    <property type="entry name" value="Flavin prenyltransferase-like"/>
    <property type="match status" value="1"/>
</dbReference>
<feature type="binding site" evidence="3">
    <location>
        <position position="290"/>
    </location>
    <ligand>
        <name>CTP</name>
        <dbReference type="ChEBI" id="CHEBI:37563"/>
    </ligand>
</feature>
<dbReference type="EMBL" id="QGTJ01000002">
    <property type="protein sequence ID" value="PWV64518.1"/>
    <property type="molecule type" value="Genomic_DNA"/>
</dbReference>
<evidence type="ECO:0000313" key="7">
    <source>
        <dbReference type="EMBL" id="PWV64518.1"/>
    </source>
</evidence>
<dbReference type="GO" id="GO:0015941">
    <property type="term" value="P:pantothenate catabolic process"/>
    <property type="evidence" value="ECO:0007669"/>
    <property type="project" value="InterPro"/>
</dbReference>
<dbReference type="SUPFAM" id="SSF102645">
    <property type="entry name" value="CoaB-like"/>
    <property type="match status" value="1"/>
</dbReference>
<dbReference type="InterPro" id="IPR003382">
    <property type="entry name" value="Flavoprotein"/>
</dbReference>
<dbReference type="PANTHER" id="PTHR14359:SF6">
    <property type="entry name" value="PHOSPHOPANTOTHENOYLCYSTEINE DECARBOXYLASE"/>
    <property type="match status" value="1"/>
</dbReference>
<keyword evidence="8" id="KW-1185">Reference proteome</keyword>
<feature type="domain" description="Flavoprotein" evidence="5">
    <location>
        <begin position="8"/>
        <end position="179"/>
    </location>
</feature>
<dbReference type="GO" id="GO:0004633">
    <property type="term" value="F:phosphopantothenoylcysteine decarboxylase activity"/>
    <property type="evidence" value="ECO:0007669"/>
    <property type="project" value="UniProtKB-UniRule"/>
</dbReference>
<evidence type="ECO:0000259" key="5">
    <source>
        <dbReference type="Pfam" id="PF02441"/>
    </source>
</evidence>
<comment type="function">
    <text evidence="4">Catalyzes two steps in the biosynthesis of coenzyme A. In the first step cysteine is conjugated to 4'-phosphopantothenate to form 4-phosphopantothenoylcysteine, in the latter compound is decarboxylated to form 4'-phosphopantotheine.</text>
</comment>
<gene>
    <name evidence="3" type="primary">coaBC</name>
    <name evidence="7" type="ORF">C7443_102167</name>
</gene>
<dbReference type="GO" id="GO:0071513">
    <property type="term" value="C:phosphopantothenoylcysteine decarboxylase complex"/>
    <property type="evidence" value="ECO:0007669"/>
    <property type="project" value="TreeGrafter"/>
</dbReference>
<comment type="catalytic activity">
    <reaction evidence="3 4">
        <text>(R)-4'-phosphopantothenate + L-cysteine + CTP = N-[(R)-4-phosphopantothenoyl]-L-cysteine + CMP + diphosphate + H(+)</text>
        <dbReference type="Rhea" id="RHEA:19397"/>
        <dbReference type="ChEBI" id="CHEBI:10986"/>
        <dbReference type="ChEBI" id="CHEBI:15378"/>
        <dbReference type="ChEBI" id="CHEBI:33019"/>
        <dbReference type="ChEBI" id="CHEBI:35235"/>
        <dbReference type="ChEBI" id="CHEBI:37563"/>
        <dbReference type="ChEBI" id="CHEBI:59458"/>
        <dbReference type="ChEBI" id="CHEBI:60377"/>
        <dbReference type="EC" id="6.3.2.5"/>
    </reaction>
</comment>
<dbReference type="PANTHER" id="PTHR14359">
    <property type="entry name" value="HOMO-OLIGOMERIC FLAVIN CONTAINING CYS DECARBOXYLASE FAMILY"/>
    <property type="match status" value="1"/>
</dbReference>
<feature type="active site" description="Proton donor" evidence="3">
    <location>
        <position position="159"/>
    </location>
</feature>
<feature type="binding site" evidence="3">
    <location>
        <begin position="306"/>
        <end position="309"/>
    </location>
    <ligand>
        <name>CTP</name>
        <dbReference type="ChEBI" id="CHEBI:37563"/>
    </ligand>
</feature>
<comment type="similarity">
    <text evidence="3 4">In the N-terminal section; belongs to the HFCD (homo-oligomeric flavin containing Cys decarboxylase) superfamily.</text>
</comment>
<comment type="cofactor">
    <cofactor evidence="3">
        <name>FMN</name>
        <dbReference type="ChEBI" id="CHEBI:58210"/>
    </cofactor>
    <text evidence="3">Binds 1 FMN per subunit.</text>
</comment>
<dbReference type="UniPathway" id="UPA00241">
    <property type="reaction ID" value="UER00353"/>
</dbReference>
<organism evidence="7 8">
    <name type="scientific">Plasticicumulans acidivorans</name>
    <dbReference type="NCBI Taxonomy" id="886464"/>
    <lineage>
        <taxon>Bacteria</taxon>
        <taxon>Pseudomonadati</taxon>
        <taxon>Pseudomonadota</taxon>
        <taxon>Gammaproteobacteria</taxon>
        <taxon>Candidatus Competibacteraceae</taxon>
        <taxon>Plasticicumulans</taxon>
    </lineage>
</organism>
<comment type="caution">
    <text evidence="7">The sequence shown here is derived from an EMBL/GenBank/DDBJ whole genome shotgun (WGS) entry which is preliminary data.</text>
</comment>
<dbReference type="Gene3D" id="3.40.50.10300">
    <property type="entry name" value="CoaB-like"/>
    <property type="match status" value="1"/>
</dbReference>
<feature type="region of interest" description="Phosphopantothenate--cysteine ligase" evidence="3">
    <location>
        <begin position="192"/>
        <end position="403"/>
    </location>
</feature>
<comment type="pathway">
    <text evidence="3 4">Cofactor biosynthesis; coenzyme A biosynthesis; CoA from (R)-pantothenate: step 3/5.</text>
</comment>
<comment type="cofactor">
    <cofactor evidence="3">
        <name>Mg(2+)</name>
        <dbReference type="ChEBI" id="CHEBI:18420"/>
    </cofactor>
</comment>
<dbReference type="GO" id="GO:0010181">
    <property type="term" value="F:FMN binding"/>
    <property type="evidence" value="ECO:0007669"/>
    <property type="project" value="UniProtKB-UniRule"/>
</dbReference>
<dbReference type="HAMAP" id="MF_02225">
    <property type="entry name" value="CoaBC"/>
    <property type="match status" value="1"/>
</dbReference>
<feature type="region of interest" description="Phosphopantothenoylcysteine decarboxylase" evidence="3">
    <location>
        <begin position="1"/>
        <end position="191"/>
    </location>
</feature>
<feature type="binding site" evidence="3">
    <location>
        <position position="339"/>
    </location>
    <ligand>
        <name>CTP</name>
        <dbReference type="ChEBI" id="CHEBI:37563"/>
    </ligand>
</feature>
<keyword evidence="3" id="KW-0479">Metal-binding</keyword>
<keyword evidence="3" id="KW-0511">Multifunctional enzyme</keyword>
<keyword evidence="3 4" id="KW-0285">Flavoprotein</keyword>
<feature type="binding site" evidence="3">
    <location>
        <position position="325"/>
    </location>
    <ligand>
        <name>CTP</name>
        <dbReference type="ChEBI" id="CHEBI:37563"/>
    </ligand>
</feature>
<dbReference type="Pfam" id="PF02441">
    <property type="entry name" value="Flavoprotein"/>
    <property type="match status" value="1"/>
</dbReference>
<dbReference type="NCBIfam" id="TIGR00521">
    <property type="entry name" value="coaBC_dfp"/>
    <property type="match status" value="1"/>
</dbReference>
<dbReference type="InterPro" id="IPR005252">
    <property type="entry name" value="CoaBC"/>
</dbReference>
<dbReference type="InterPro" id="IPR036551">
    <property type="entry name" value="Flavin_trans-like"/>
</dbReference>
<dbReference type="EC" id="6.3.2.5" evidence="3"/>
<dbReference type="Pfam" id="PF04127">
    <property type="entry name" value="DFP"/>
    <property type="match status" value="1"/>
</dbReference>
<name>A0A317MYU8_9GAMM</name>
<evidence type="ECO:0000313" key="8">
    <source>
        <dbReference type="Proteomes" id="UP000246569"/>
    </source>
</evidence>
<dbReference type="Proteomes" id="UP000246569">
    <property type="component" value="Unassembled WGS sequence"/>
</dbReference>
<evidence type="ECO:0000256" key="3">
    <source>
        <dbReference type="HAMAP-Rule" id="MF_02225"/>
    </source>
</evidence>
<comment type="similarity">
    <text evidence="3 4">In the C-terminal section; belongs to the PPC synthetase family.</text>
</comment>
<dbReference type="OrthoDB" id="9802554at2"/>
<comment type="pathway">
    <text evidence="3 4">Cofactor biosynthesis; coenzyme A biosynthesis; CoA from (R)-pantothenate: step 2/5.</text>
</comment>
<feature type="binding site" evidence="3">
    <location>
        <position position="343"/>
    </location>
    <ligand>
        <name>CTP</name>
        <dbReference type="ChEBI" id="CHEBI:37563"/>
    </ligand>
</feature>
<dbReference type="AlphaFoldDB" id="A0A317MYU8"/>
<protein>
    <recommendedName>
        <fullName evidence="3">Coenzyme A biosynthesis bifunctional protein CoaBC</fullName>
    </recommendedName>
    <alternativeName>
        <fullName evidence="3">DNA/pantothenate metabolism flavoprotein</fullName>
    </alternativeName>
    <alternativeName>
        <fullName evidence="3">Phosphopantothenoylcysteine synthetase/decarboxylase</fullName>
        <shortName evidence="3">PPCS-PPCDC</shortName>
    </alternativeName>
    <domain>
        <recommendedName>
            <fullName evidence="3">Phosphopantothenoylcysteine decarboxylase</fullName>
            <shortName evidence="3">PPC decarboxylase</shortName>
            <shortName evidence="3">PPC-DC</shortName>
            <ecNumber evidence="3">4.1.1.36</ecNumber>
        </recommendedName>
        <alternativeName>
            <fullName evidence="3">CoaC</fullName>
        </alternativeName>
    </domain>
    <domain>
        <recommendedName>
            <fullName evidence="3">Phosphopantothenate--cysteine ligase</fullName>
            <ecNumber evidence="3">6.3.2.5</ecNumber>
        </recommendedName>
        <alternativeName>
            <fullName evidence="3">CoaB</fullName>
        </alternativeName>
        <alternativeName>
            <fullName evidence="3">Phosphopantothenoylcysteine synthetase</fullName>
            <shortName evidence="3">PPC synthetase</shortName>
            <shortName evidence="3">PPC-S</shortName>
        </alternativeName>
    </domain>
</protein>
<feature type="binding site" evidence="3">
    <location>
        <position position="280"/>
    </location>
    <ligand>
        <name>CTP</name>
        <dbReference type="ChEBI" id="CHEBI:37563"/>
    </ligand>
</feature>
<comment type="catalytic activity">
    <reaction evidence="3 4">
        <text>N-[(R)-4-phosphopantothenoyl]-L-cysteine + H(+) = (R)-4'-phosphopantetheine + CO2</text>
        <dbReference type="Rhea" id="RHEA:16793"/>
        <dbReference type="ChEBI" id="CHEBI:15378"/>
        <dbReference type="ChEBI" id="CHEBI:16526"/>
        <dbReference type="ChEBI" id="CHEBI:59458"/>
        <dbReference type="ChEBI" id="CHEBI:61723"/>
        <dbReference type="EC" id="4.1.1.36"/>
    </reaction>
</comment>
<dbReference type="RefSeq" id="WP_110017175.1">
    <property type="nucleotide sequence ID" value="NZ_QGTJ01000002.1"/>
</dbReference>
<comment type="caution">
    <text evidence="3">Lacks conserved residue(s) required for the propagation of feature annotation.</text>
</comment>
<keyword evidence="3 4" id="KW-0288">FMN</keyword>
<dbReference type="GO" id="GO:0046872">
    <property type="term" value="F:metal ion binding"/>
    <property type="evidence" value="ECO:0007669"/>
    <property type="project" value="UniProtKB-KW"/>
</dbReference>
<evidence type="ECO:0000256" key="4">
    <source>
        <dbReference type="RuleBase" id="RU364078"/>
    </source>
</evidence>
<dbReference type="SUPFAM" id="SSF52507">
    <property type="entry name" value="Homo-oligomeric flavin-containing Cys decarboxylases, HFCD"/>
    <property type="match status" value="1"/>
</dbReference>
<dbReference type="GO" id="GO:0004632">
    <property type="term" value="F:phosphopantothenate--cysteine ligase activity"/>
    <property type="evidence" value="ECO:0007669"/>
    <property type="project" value="UniProtKB-UniRule"/>
</dbReference>
<feature type="domain" description="DNA/pantothenate metabolism flavoprotein C-terminal" evidence="6">
    <location>
        <begin position="187"/>
        <end position="395"/>
    </location>
</feature>
<dbReference type="InterPro" id="IPR007085">
    <property type="entry name" value="DNA/pantothenate-metab_flavo_C"/>
</dbReference>
<evidence type="ECO:0000256" key="1">
    <source>
        <dbReference type="ARBA" id="ARBA00022793"/>
    </source>
</evidence>
<evidence type="ECO:0000256" key="2">
    <source>
        <dbReference type="ARBA" id="ARBA00023239"/>
    </source>
</evidence>
<evidence type="ECO:0000259" key="6">
    <source>
        <dbReference type="Pfam" id="PF04127"/>
    </source>
</evidence>
<sequence>MSVLANRRVLLGVSGGIAAYKSADLVRRLREAGAEVHVVMTPAATSFVAPLTFQAVSGRAVSVDLLDPAAEAGMSHIELARWADLVLIAPASADVLARLAAGLANDLLSTLCLASDRPLAVAPAMNRQMWAHAATQANVEQLRARGVLIWGPGSGDQACGEVGAGRMLEALELRARVIEHFARDDRLVGHRVLITAGPTREPLDPVRFITNRSTGQQGFAIAEACLAAGAQVTLVAGPVNLPTPPGAARIDVETAAQMHAAVMQQAPAHDLFIATAAVADYRAAEPAERKLKKSAETLSIELVRNPDILASVAALSERRPFCVGFAAETHDVIAYARDKLQRKRLDLICANEVGGGKGFEADDNALHVLWDAGGVELPRQGKRELANALLDVIIERYHASHGA</sequence>